<keyword evidence="2" id="KW-1185">Reference proteome</keyword>
<gene>
    <name evidence="1" type="ORF">HF519_25380</name>
</gene>
<accession>A0A848DQM2</accession>
<reference evidence="1 2" key="1">
    <citation type="submission" date="2020-04" db="EMBL/GenBank/DDBJ databases">
        <authorList>
            <person name="Klaysubun C."/>
            <person name="Duangmal K."/>
            <person name="Lipun K."/>
        </authorList>
    </citation>
    <scope>NUCLEOTIDE SEQUENCE [LARGE SCALE GENOMIC DNA]</scope>
    <source>
        <strain evidence="1 2">DSM 45300</strain>
    </source>
</reference>
<dbReference type="Proteomes" id="UP000586918">
    <property type="component" value="Unassembled WGS sequence"/>
</dbReference>
<proteinExistence type="predicted"/>
<evidence type="ECO:0000313" key="1">
    <source>
        <dbReference type="EMBL" id="NMH94845.1"/>
    </source>
</evidence>
<protein>
    <submittedName>
        <fullName evidence="1">Uncharacterized protein</fullName>
    </submittedName>
</protein>
<dbReference type="AlphaFoldDB" id="A0A848DQM2"/>
<dbReference type="EMBL" id="JAAXKZ010000135">
    <property type="protein sequence ID" value="NMH94845.1"/>
    <property type="molecule type" value="Genomic_DNA"/>
</dbReference>
<evidence type="ECO:0000313" key="2">
    <source>
        <dbReference type="Proteomes" id="UP000586918"/>
    </source>
</evidence>
<dbReference type="RefSeq" id="WP_169415512.1">
    <property type="nucleotide sequence ID" value="NZ_JAAXKZ010000135.1"/>
</dbReference>
<name>A0A848DQM2_9PSEU</name>
<organism evidence="1 2">
    <name type="scientific">Pseudonocardia bannensis</name>
    <dbReference type="NCBI Taxonomy" id="630973"/>
    <lineage>
        <taxon>Bacteria</taxon>
        <taxon>Bacillati</taxon>
        <taxon>Actinomycetota</taxon>
        <taxon>Actinomycetes</taxon>
        <taxon>Pseudonocardiales</taxon>
        <taxon>Pseudonocardiaceae</taxon>
        <taxon>Pseudonocardia</taxon>
    </lineage>
</organism>
<sequence>MTDVSTFQLALSDARPADRDREGTAMLLHEALARSRQQEAEAAARRHRLARQLSAGRRWALLARYAERRAERARHRLRVV</sequence>
<comment type="caution">
    <text evidence="1">The sequence shown here is derived from an EMBL/GenBank/DDBJ whole genome shotgun (WGS) entry which is preliminary data.</text>
</comment>